<gene>
    <name evidence="3 4" type="primary">LOC109548099</name>
</gene>
<dbReference type="RefSeq" id="XP_033695920.1">
    <property type="nucleotide sequence ID" value="XM_033840029.1"/>
</dbReference>
<dbReference type="RefSeq" id="XP_033695918.1">
    <property type="nucleotide sequence ID" value="XM_033840027.1"/>
</dbReference>
<dbReference type="CTD" id="283875"/>
<evidence type="ECO:0000256" key="1">
    <source>
        <dbReference type="SAM" id="MobiDB-lite"/>
    </source>
</evidence>
<dbReference type="OrthoDB" id="9717675at2759"/>
<name>A0A6J3Q0T0_TURTR</name>
<evidence type="ECO:0000313" key="4">
    <source>
        <dbReference type="RefSeq" id="XP_033695920.1"/>
    </source>
</evidence>
<dbReference type="Proteomes" id="UP000245320">
    <property type="component" value="Chromosome 15"/>
</dbReference>
<feature type="region of interest" description="Disordered" evidence="1">
    <location>
        <begin position="453"/>
        <end position="475"/>
    </location>
</feature>
<evidence type="ECO:0000313" key="3">
    <source>
        <dbReference type="RefSeq" id="XP_033695918.1"/>
    </source>
</evidence>
<dbReference type="AlphaFoldDB" id="A0A6J3Q0T0"/>
<feature type="compositionally biased region" description="Gly residues" evidence="1">
    <location>
        <begin position="12"/>
        <end position="41"/>
    </location>
</feature>
<accession>A0A6J3Q0T0</accession>
<protein>
    <submittedName>
        <fullName evidence="3 4">Collagen alpha-1(III) chain-like isoform X1</fullName>
    </submittedName>
</protein>
<feature type="region of interest" description="Disordered" evidence="1">
    <location>
        <begin position="1"/>
        <end position="58"/>
    </location>
</feature>
<organism evidence="2 4">
    <name type="scientific">Tursiops truncatus</name>
    <name type="common">Atlantic bottle-nosed dolphin</name>
    <name type="synonym">Delphinus truncatus</name>
    <dbReference type="NCBI Taxonomy" id="9739"/>
    <lineage>
        <taxon>Eukaryota</taxon>
        <taxon>Metazoa</taxon>
        <taxon>Chordata</taxon>
        <taxon>Craniata</taxon>
        <taxon>Vertebrata</taxon>
        <taxon>Euteleostomi</taxon>
        <taxon>Mammalia</taxon>
        <taxon>Eutheria</taxon>
        <taxon>Laurasiatheria</taxon>
        <taxon>Artiodactyla</taxon>
        <taxon>Whippomorpha</taxon>
        <taxon>Cetacea</taxon>
        <taxon>Odontoceti</taxon>
        <taxon>Delphinidae</taxon>
        <taxon>Tursiops</taxon>
    </lineage>
</organism>
<keyword evidence="2" id="KW-1185">Reference proteome</keyword>
<proteinExistence type="predicted"/>
<sequence length="605" mass="62725">MKPQKPVYRNGLGVGAFPGEGPQPGLGGGLSPPKPGLGGGLKPQKPGEPEPSPSLSCTSSCCPSRTPLPNTVPHIPAFPLQDMAMAMGWGPSQFLLQPSSGGRNLRKQVCICLPCPTPCQIRSFLHLPCSLGHLRCSGTLRARKSLSESTLGISCCFHISFLLVPFPVDEESPLLLRVWKVHTGPPRSLGKSGSSLLISIPLTGYQPPNGYRPGAELGFGGGLKPQKVGEPPGPHLGHELCLPHSFGYRNGGLGSGVFPEARAQPGFPGTDGFWNGYERAAVVRPNVAAPAPGGNGQAGAPRGSPWPSLQPWGANLRPRYGARGAYPEVRSQPGPYGQLRPELGPGPLGEWGSPRAWGKAGVGRRTAKSSGDWGALACLCALGGPEVKRGSNGLMGNGYGGERECRAPAPTHPMPPSLPLQAALGDTPSPRGGHIASSQATCVCLLGDWPQRPGEGEDSCPPGGKEGDRAHHGPALPLPRLLPSWEMLSSRADLLPTLSSSVSEPGLPGEAGQTLGLGLWPGVSCGLELSIKAMCFPVCLCGLCAGDHCLGWGPAGGPLFIPSTNINTAVCQGLCSRWERCENSGLPLGRGASRGHNLAMEPCPS</sequence>
<evidence type="ECO:0000313" key="2">
    <source>
        <dbReference type="Proteomes" id="UP000245320"/>
    </source>
</evidence>
<reference evidence="3 4" key="1">
    <citation type="submission" date="2025-04" db="UniProtKB">
        <authorList>
            <consortium name="RefSeq"/>
        </authorList>
    </citation>
    <scope>IDENTIFICATION</scope>
    <source>
        <tissue evidence="3 4">Spleen</tissue>
    </source>
</reference>